<evidence type="ECO:0000313" key="9">
    <source>
        <dbReference type="Proteomes" id="UP000258309"/>
    </source>
</evidence>
<keyword evidence="3 6" id="KW-1133">Transmembrane helix</keyword>
<evidence type="ECO:0000256" key="2">
    <source>
        <dbReference type="ARBA" id="ARBA00022692"/>
    </source>
</evidence>
<dbReference type="GO" id="GO:0022857">
    <property type="term" value="F:transmembrane transporter activity"/>
    <property type="evidence" value="ECO:0007669"/>
    <property type="project" value="InterPro"/>
</dbReference>
<feature type="transmembrane region" description="Helical" evidence="6">
    <location>
        <begin position="103"/>
        <end position="123"/>
    </location>
</feature>
<feature type="non-terminal residue" evidence="8">
    <location>
        <position position="603"/>
    </location>
</feature>
<sequence>MTGSPQKHDPEIQGTLPSVGGEADEGNKADPAGKIESTQPAYSSNGTGQAAIDYPSGIRLQIICIALGLALFIAGLDATIISTAISRITDEWHALEDVGWPDILISNILLTTCSTLLFFGKLYTYFSVKIVFLTAIGLLELGSLVCATAPSSAAFIVGRAIAGIGCAGIGGGTLILVSLSIPLHLRPLYGGLLGGAEGLAIVVAPLIGGALTENVSWRWCFWINLPIGGASFLVILLFFKPPDRPTLKLTFKEKLNSIDLHGTAVLIPSIVCLLLALQWGGSKYPWRSGRIIALFVVFGITLLIFLGIQHRKKDGATVPFRIIRQRTVGFSVLFGLCTAAASNVLSYYLPLWFQAIKEVTPLKSGIMLLPTILATILSGISTGAIITKIGYYTPFMILASVLMSIGAGLMTTLKVGSSAKHWIGYQVIFGLGTGMGIQQPMVSVQVVLAQQDIPVGVSTVMFGNALGGTIFLSIANNIFINRLREGVQVAVPGIDPSIVVNTGATELVLQIPSAFISGVLYVYNKSVTQTFYLLVALGCLAMIGALGTEWKSVKSQKPAEPPAEPPAEQQVEKSEEMPEHKSNEVYNSNEASKDSMEAGTKEE</sequence>
<evidence type="ECO:0000256" key="6">
    <source>
        <dbReference type="SAM" id="Phobius"/>
    </source>
</evidence>
<feature type="transmembrane region" description="Helical" evidence="6">
    <location>
        <begin position="453"/>
        <end position="475"/>
    </location>
</feature>
<evidence type="ECO:0000256" key="1">
    <source>
        <dbReference type="ARBA" id="ARBA00004141"/>
    </source>
</evidence>
<evidence type="ECO:0000256" key="3">
    <source>
        <dbReference type="ARBA" id="ARBA00022989"/>
    </source>
</evidence>
<dbReference type="OrthoDB" id="10021397at2759"/>
<dbReference type="Gene3D" id="1.20.1250.20">
    <property type="entry name" value="MFS general substrate transporter like domains"/>
    <property type="match status" value="1"/>
</dbReference>
<feature type="compositionally biased region" description="Basic and acidic residues" evidence="5">
    <location>
        <begin position="570"/>
        <end position="583"/>
    </location>
</feature>
<keyword evidence="2 6" id="KW-0812">Transmembrane</keyword>
<comment type="caution">
    <text evidence="8">The sequence shown here is derived from an EMBL/GenBank/DDBJ whole genome shotgun (WGS) entry which is preliminary data.</text>
</comment>
<feature type="transmembrane region" description="Helical" evidence="6">
    <location>
        <begin position="328"/>
        <end position="353"/>
    </location>
</feature>
<feature type="non-terminal residue" evidence="8">
    <location>
        <position position="1"/>
    </location>
</feature>
<evidence type="ECO:0000256" key="4">
    <source>
        <dbReference type="ARBA" id="ARBA00023136"/>
    </source>
</evidence>
<dbReference type="AlphaFoldDB" id="A0A3E2H0D5"/>
<dbReference type="FunFam" id="1.20.1250.20:FF:000196">
    <property type="entry name" value="MFS toxin efflux pump (AflT)"/>
    <property type="match status" value="1"/>
</dbReference>
<feature type="region of interest" description="Disordered" evidence="5">
    <location>
        <begin position="553"/>
        <end position="603"/>
    </location>
</feature>
<keyword evidence="9" id="KW-1185">Reference proteome</keyword>
<dbReference type="InterPro" id="IPR011701">
    <property type="entry name" value="MFS"/>
</dbReference>
<dbReference type="PROSITE" id="PS50850">
    <property type="entry name" value="MFS"/>
    <property type="match status" value="1"/>
</dbReference>
<feature type="compositionally biased region" description="Basic and acidic residues" evidence="5">
    <location>
        <begin position="591"/>
        <end position="603"/>
    </location>
</feature>
<dbReference type="Pfam" id="PF07690">
    <property type="entry name" value="MFS_1"/>
    <property type="match status" value="1"/>
</dbReference>
<evidence type="ECO:0000256" key="5">
    <source>
        <dbReference type="SAM" id="MobiDB-lite"/>
    </source>
</evidence>
<feature type="transmembrane region" description="Helical" evidence="6">
    <location>
        <begin position="188"/>
        <end position="207"/>
    </location>
</feature>
<evidence type="ECO:0000259" key="7">
    <source>
        <dbReference type="PROSITE" id="PS50850"/>
    </source>
</evidence>
<dbReference type="SUPFAM" id="SSF103473">
    <property type="entry name" value="MFS general substrate transporter"/>
    <property type="match status" value="1"/>
</dbReference>
<dbReference type="EMBL" id="NCSJ02000240">
    <property type="protein sequence ID" value="RFU26811.1"/>
    <property type="molecule type" value="Genomic_DNA"/>
</dbReference>
<feature type="transmembrane region" description="Helical" evidence="6">
    <location>
        <begin position="156"/>
        <end position="181"/>
    </location>
</feature>
<feature type="domain" description="Major facilitator superfamily (MFS) profile" evidence="7">
    <location>
        <begin position="63"/>
        <end position="553"/>
    </location>
</feature>
<proteinExistence type="predicted"/>
<name>A0A3E2H0D5_SCYLI</name>
<feature type="transmembrane region" description="Helical" evidence="6">
    <location>
        <begin position="291"/>
        <end position="308"/>
    </location>
</feature>
<feature type="transmembrane region" description="Helical" evidence="6">
    <location>
        <begin position="530"/>
        <end position="548"/>
    </location>
</feature>
<feature type="transmembrane region" description="Helical" evidence="6">
    <location>
        <begin position="62"/>
        <end position="83"/>
    </location>
</feature>
<dbReference type="Gene3D" id="1.20.1720.10">
    <property type="entry name" value="Multidrug resistance protein D"/>
    <property type="match status" value="1"/>
</dbReference>
<dbReference type="InterPro" id="IPR036259">
    <property type="entry name" value="MFS_trans_sf"/>
</dbReference>
<dbReference type="GO" id="GO:0005886">
    <property type="term" value="C:plasma membrane"/>
    <property type="evidence" value="ECO:0007669"/>
    <property type="project" value="TreeGrafter"/>
</dbReference>
<comment type="subcellular location">
    <subcellularLocation>
        <location evidence="1">Membrane</location>
        <topology evidence="1">Multi-pass membrane protein</topology>
    </subcellularLocation>
</comment>
<dbReference type="PANTHER" id="PTHR23501">
    <property type="entry name" value="MAJOR FACILITATOR SUPERFAMILY"/>
    <property type="match status" value="1"/>
</dbReference>
<dbReference type="PANTHER" id="PTHR23501:SF199">
    <property type="entry name" value="MFS EFFLUX TRANSPORTER INPD-RELATED"/>
    <property type="match status" value="1"/>
</dbReference>
<feature type="compositionally biased region" description="Basic and acidic residues" evidence="5">
    <location>
        <begin position="1"/>
        <end position="11"/>
    </location>
</feature>
<feature type="transmembrane region" description="Helical" evidence="6">
    <location>
        <begin position="130"/>
        <end position="150"/>
    </location>
</feature>
<accession>A0A3E2H0D5</accession>
<keyword evidence="4 6" id="KW-0472">Membrane</keyword>
<feature type="compositionally biased region" description="Polar residues" evidence="5">
    <location>
        <begin position="36"/>
        <end position="47"/>
    </location>
</feature>
<gene>
    <name evidence="8" type="ORF">B7463_g9527</name>
</gene>
<evidence type="ECO:0000313" key="8">
    <source>
        <dbReference type="EMBL" id="RFU26811.1"/>
    </source>
</evidence>
<protein>
    <recommendedName>
        <fullName evidence="7">Major facilitator superfamily (MFS) profile domain-containing protein</fullName>
    </recommendedName>
</protein>
<dbReference type="Proteomes" id="UP000258309">
    <property type="component" value="Unassembled WGS sequence"/>
</dbReference>
<dbReference type="InterPro" id="IPR020846">
    <property type="entry name" value="MFS_dom"/>
</dbReference>
<reference evidence="8 9" key="1">
    <citation type="submission" date="2018-05" db="EMBL/GenBank/DDBJ databases">
        <title>Draft genome sequence of Scytalidium lignicola DSM 105466, a ubiquitous saprotrophic fungus.</title>
        <authorList>
            <person name="Buettner E."/>
            <person name="Gebauer A.M."/>
            <person name="Hofrichter M."/>
            <person name="Liers C."/>
            <person name="Kellner H."/>
        </authorList>
    </citation>
    <scope>NUCLEOTIDE SEQUENCE [LARGE SCALE GENOMIC DNA]</scope>
    <source>
        <strain evidence="8 9">DSM 105466</strain>
    </source>
</reference>
<organism evidence="8 9">
    <name type="scientific">Scytalidium lignicola</name>
    <name type="common">Hyphomycete</name>
    <dbReference type="NCBI Taxonomy" id="5539"/>
    <lineage>
        <taxon>Eukaryota</taxon>
        <taxon>Fungi</taxon>
        <taxon>Dikarya</taxon>
        <taxon>Ascomycota</taxon>
        <taxon>Pezizomycotina</taxon>
        <taxon>Leotiomycetes</taxon>
        <taxon>Leotiomycetes incertae sedis</taxon>
        <taxon>Scytalidium</taxon>
    </lineage>
</organism>
<dbReference type="CDD" id="cd17502">
    <property type="entry name" value="MFS_Azr1_MDR_like"/>
    <property type="match status" value="1"/>
</dbReference>
<feature type="transmembrane region" description="Helical" evidence="6">
    <location>
        <begin position="260"/>
        <end position="279"/>
    </location>
</feature>
<feature type="region of interest" description="Disordered" evidence="5">
    <location>
        <begin position="1"/>
        <end position="47"/>
    </location>
</feature>
<feature type="transmembrane region" description="Helical" evidence="6">
    <location>
        <begin position="365"/>
        <end position="386"/>
    </location>
</feature>
<feature type="transmembrane region" description="Helical" evidence="6">
    <location>
        <begin position="393"/>
        <end position="413"/>
    </location>
</feature>
<feature type="transmembrane region" description="Helical" evidence="6">
    <location>
        <begin position="219"/>
        <end position="239"/>
    </location>
</feature>